<dbReference type="EMBL" id="SUMC01000006">
    <property type="protein sequence ID" value="TKA11904.1"/>
    <property type="molecule type" value="Genomic_DNA"/>
</dbReference>
<organism evidence="2 3">
    <name type="scientific">Actinacidiphila oryziradicis</name>
    <dbReference type="NCBI Taxonomy" id="2571141"/>
    <lineage>
        <taxon>Bacteria</taxon>
        <taxon>Bacillati</taxon>
        <taxon>Actinomycetota</taxon>
        <taxon>Actinomycetes</taxon>
        <taxon>Kitasatosporales</taxon>
        <taxon>Streptomycetaceae</taxon>
        <taxon>Actinacidiphila</taxon>
    </lineage>
</organism>
<dbReference type="Pfam" id="PF04203">
    <property type="entry name" value="Sortase"/>
    <property type="match status" value="1"/>
</dbReference>
<dbReference type="AlphaFoldDB" id="A0A4U0SPD9"/>
<dbReference type="InterPro" id="IPR005754">
    <property type="entry name" value="Sortase"/>
</dbReference>
<reference evidence="2 3" key="1">
    <citation type="submission" date="2019-04" db="EMBL/GenBank/DDBJ databases">
        <title>Streptomyces oryziradicis sp. nov., a novel actinomycete isolated from rhizosphere soil of rice (Oryza sativa L.).</title>
        <authorList>
            <person name="Li C."/>
        </authorList>
    </citation>
    <scope>NUCLEOTIDE SEQUENCE [LARGE SCALE GENOMIC DNA]</scope>
    <source>
        <strain evidence="2 3">NEAU-C40</strain>
    </source>
</reference>
<sequence length="199" mass="21377">MTTGLATASTGISMMLTRHPGVVTDAGTLPARYPTSKRSHADGFSIPVAISVRGYLRAPVDPMDADGNGTLRVPEPASHVGWWVLGARPGAPTGTVLLTGHVDSWTSGLGVFAQLSRIPLGSVVDIEDSNGRDHSYVIRARRTYEKQKLPHDLFTDSGVPRLALVTCTGPYDRTRQTYTRNLVLYAEPQTGPGSMAKTY</sequence>
<proteinExistence type="predicted"/>
<name>A0A4U0SPD9_9ACTN</name>
<evidence type="ECO:0000313" key="2">
    <source>
        <dbReference type="EMBL" id="TKA11904.1"/>
    </source>
</evidence>
<evidence type="ECO:0000256" key="1">
    <source>
        <dbReference type="ARBA" id="ARBA00022801"/>
    </source>
</evidence>
<gene>
    <name evidence="2" type="ORF">FCI23_08735</name>
</gene>
<dbReference type="InterPro" id="IPR042001">
    <property type="entry name" value="Sortase_F"/>
</dbReference>
<dbReference type="Gene3D" id="2.40.260.10">
    <property type="entry name" value="Sortase"/>
    <property type="match status" value="1"/>
</dbReference>
<evidence type="ECO:0000313" key="3">
    <source>
        <dbReference type="Proteomes" id="UP000305778"/>
    </source>
</evidence>
<protein>
    <submittedName>
        <fullName evidence="2">Class F sortase</fullName>
    </submittedName>
</protein>
<dbReference type="CDD" id="cd05829">
    <property type="entry name" value="Sortase_F"/>
    <property type="match status" value="1"/>
</dbReference>
<dbReference type="RefSeq" id="WP_136722900.1">
    <property type="nucleotide sequence ID" value="NZ_SUMC01000006.1"/>
</dbReference>
<dbReference type="OrthoDB" id="525039at2"/>
<keyword evidence="3" id="KW-1185">Reference proteome</keyword>
<accession>A0A4U0SPD9</accession>
<dbReference type="GO" id="GO:0016787">
    <property type="term" value="F:hydrolase activity"/>
    <property type="evidence" value="ECO:0007669"/>
    <property type="project" value="UniProtKB-KW"/>
</dbReference>
<dbReference type="Proteomes" id="UP000305778">
    <property type="component" value="Unassembled WGS sequence"/>
</dbReference>
<comment type="caution">
    <text evidence="2">The sequence shown here is derived from an EMBL/GenBank/DDBJ whole genome shotgun (WGS) entry which is preliminary data.</text>
</comment>
<dbReference type="InterPro" id="IPR023365">
    <property type="entry name" value="Sortase_dom-sf"/>
</dbReference>
<keyword evidence="1" id="KW-0378">Hydrolase</keyword>
<dbReference type="SUPFAM" id="SSF63817">
    <property type="entry name" value="Sortase"/>
    <property type="match status" value="1"/>
</dbReference>